<comment type="subcellular location">
    <subcellularLocation>
        <location evidence="1">Cell membrane</location>
        <topology evidence="1">Multi-pass membrane protein</topology>
    </subcellularLocation>
</comment>
<keyword evidence="6 12" id="KW-0067">ATP-binding</keyword>
<keyword evidence="4 9" id="KW-0812">Transmembrane</keyword>
<feature type="transmembrane region" description="Helical" evidence="9">
    <location>
        <begin position="160"/>
        <end position="177"/>
    </location>
</feature>
<dbReference type="PANTHER" id="PTHR24221:SF590">
    <property type="entry name" value="COMPONENT LINKED WITH THE ASSEMBLY OF CYTOCHROME' TRANSPORT TRANSMEMBRANE ATP-BINDING PROTEIN ABC TRANSPORTER CYDD-RELATED"/>
    <property type="match status" value="1"/>
</dbReference>
<dbReference type="InterPro" id="IPR003439">
    <property type="entry name" value="ABC_transporter-like_ATP-bd"/>
</dbReference>
<dbReference type="AlphaFoldDB" id="A0A212LXB3"/>
<dbReference type="GO" id="GO:0042883">
    <property type="term" value="P:cysteine transport"/>
    <property type="evidence" value="ECO:0007669"/>
    <property type="project" value="InterPro"/>
</dbReference>
<evidence type="ECO:0000259" key="11">
    <source>
        <dbReference type="PROSITE" id="PS50929"/>
    </source>
</evidence>
<dbReference type="GO" id="GO:0140359">
    <property type="term" value="F:ABC-type transporter activity"/>
    <property type="evidence" value="ECO:0007669"/>
    <property type="project" value="InterPro"/>
</dbReference>
<evidence type="ECO:0000256" key="4">
    <source>
        <dbReference type="ARBA" id="ARBA00022692"/>
    </source>
</evidence>
<protein>
    <submittedName>
        <fullName evidence="12">ATP-binding/permease protein CydC</fullName>
    </submittedName>
</protein>
<evidence type="ECO:0000256" key="6">
    <source>
        <dbReference type="ARBA" id="ARBA00022840"/>
    </source>
</evidence>
<dbReference type="RefSeq" id="WP_288184870.1">
    <property type="nucleotide sequence ID" value="NZ_LT608335.1"/>
</dbReference>
<keyword evidence="3" id="KW-1003">Cell membrane</keyword>
<dbReference type="InterPro" id="IPR036640">
    <property type="entry name" value="ABC1_TM_sf"/>
</dbReference>
<feature type="transmembrane region" description="Helical" evidence="9">
    <location>
        <begin position="58"/>
        <end position="85"/>
    </location>
</feature>
<feature type="transmembrane region" description="Helical" evidence="9">
    <location>
        <begin position="16"/>
        <end position="38"/>
    </location>
</feature>
<dbReference type="InterPro" id="IPR014216">
    <property type="entry name" value="ABC_transptr_CydD"/>
</dbReference>
<name>A0A212LXB3_9FIRM</name>
<evidence type="ECO:0000256" key="3">
    <source>
        <dbReference type="ARBA" id="ARBA00022475"/>
    </source>
</evidence>
<dbReference type="Gene3D" id="1.20.1560.10">
    <property type="entry name" value="ABC transporter type 1, transmembrane domain"/>
    <property type="match status" value="1"/>
</dbReference>
<dbReference type="SUPFAM" id="SSF90123">
    <property type="entry name" value="ABC transporter transmembrane region"/>
    <property type="match status" value="1"/>
</dbReference>
<dbReference type="FunFam" id="3.40.50.300:FF:000221">
    <property type="entry name" value="Multidrug ABC transporter ATP-binding protein"/>
    <property type="match status" value="1"/>
</dbReference>
<dbReference type="PROSITE" id="PS50929">
    <property type="entry name" value="ABC_TM1F"/>
    <property type="match status" value="1"/>
</dbReference>
<dbReference type="InterPro" id="IPR011527">
    <property type="entry name" value="ABC1_TM_dom"/>
</dbReference>
<sequence length="577" mass="61467">MIDRQLGREAGKKRRLLAAVIGLGAGGGLLAITQAYYLTQVIDRLFLSKQELASVAGLLWLLTAIILVRAIVTYLEGVLSFKLAAAIKTGLRQRLVSHLLGLGPVTLAQQPAGELINIAGEGVEQLEAYFAKYLPQLVKAACIPVCILLVVWPLDLTSALLLLVTAPMIPVFMLLIGKLAEKQNRRQWETLNSLSAHFLDVLSGLMTLKLFGRSIEQASIIARVSKEFRDATLNVLKVAFLSALALELVATISTALVAVTVGLRLLYGEIEFSQAFFVLLLAPEYYLPLRLLGTQFHAGMAGKAAAADIFRLLQLSGSQAAGGSAPLPRQQQIALAFRDVYAEYQPGGRQALRGISFSLDAGQHLAIVGPSGAGKSTVAALLLNFITPAAGDIVVNGKLLQGLSSDDWLRQVAFVPQRPHLFQGSVADNIRLAQPDAALAEIIRAAKAAGAHDFIERLPAGYDTLIGEGGQGLSGGECQRLAIARALLQDAPLVILDEAARGLDVHSQAVLDKALARLLAGRTAIIIAHRLSTVRQADKVIVLADGQISETGTHAELLARPGLYWQLVGASKGGYDV</sequence>
<gene>
    <name evidence="12" type="primary">cydC</name>
    <name evidence="12" type="ORF">KL86SPO_40605</name>
</gene>
<keyword evidence="5" id="KW-0547">Nucleotide-binding</keyword>
<evidence type="ECO:0000256" key="8">
    <source>
        <dbReference type="ARBA" id="ARBA00023136"/>
    </source>
</evidence>
<dbReference type="InterPro" id="IPR017871">
    <property type="entry name" value="ABC_transporter-like_CS"/>
</dbReference>
<feature type="transmembrane region" description="Helical" evidence="9">
    <location>
        <begin position="238"/>
        <end position="263"/>
    </location>
</feature>
<dbReference type="SMART" id="SM00382">
    <property type="entry name" value="AAA"/>
    <property type="match status" value="1"/>
</dbReference>
<dbReference type="PROSITE" id="PS00211">
    <property type="entry name" value="ABC_TRANSPORTER_1"/>
    <property type="match status" value="1"/>
</dbReference>
<dbReference type="GO" id="GO:0005524">
    <property type="term" value="F:ATP binding"/>
    <property type="evidence" value="ECO:0007669"/>
    <property type="project" value="UniProtKB-KW"/>
</dbReference>
<dbReference type="InterPro" id="IPR039421">
    <property type="entry name" value="Type_1_exporter"/>
</dbReference>
<keyword evidence="2" id="KW-0813">Transport</keyword>
<dbReference type="SUPFAM" id="SSF52540">
    <property type="entry name" value="P-loop containing nucleoside triphosphate hydrolases"/>
    <property type="match status" value="1"/>
</dbReference>
<dbReference type="GO" id="GO:0005886">
    <property type="term" value="C:plasma membrane"/>
    <property type="evidence" value="ECO:0007669"/>
    <property type="project" value="UniProtKB-SubCell"/>
</dbReference>
<dbReference type="Gene3D" id="3.40.50.300">
    <property type="entry name" value="P-loop containing nucleotide triphosphate hydrolases"/>
    <property type="match status" value="1"/>
</dbReference>
<evidence type="ECO:0000313" key="12">
    <source>
        <dbReference type="EMBL" id="SCM82120.1"/>
    </source>
</evidence>
<dbReference type="EMBL" id="FMJE01000004">
    <property type="protein sequence ID" value="SCM82120.1"/>
    <property type="molecule type" value="Genomic_DNA"/>
</dbReference>
<dbReference type="InterPro" id="IPR027417">
    <property type="entry name" value="P-loop_NTPase"/>
</dbReference>
<reference evidence="12" key="1">
    <citation type="submission" date="2016-08" db="EMBL/GenBank/DDBJ databases">
        <authorList>
            <person name="Seilhamer J.J."/>
        </authorList>
    </citation>
    <scope>NUCLEOTIDE SEQUENCE</scope>
    <source>
        <strain evidence="12">86</strain>
    </source>
</reference>
<evidence type="ECO:0000256" key="2">
    <source>
        <dbReference type="ARBA" id="ARBA00022448"/>
    </source>
</evidence>
<keyword evidence="8 9" id="KW-0472">Membrane</keyword>
<proteinExistence type="predicted"/>
<evidence type="ECO:0000256" key="5">
    <source>
        <dbReference type="ARBA" id="ARBA00022741"/>
    </source>
</evidence>
<keyword evidence="7 9" id="KW-1133">Transmembrane helix</keyword>
<evidence type="ECO:0000256" key="1">
    <source>
        <dbReference type="ARBA" id="ARBA00004651"/>
    </source>
</evidence>
<accession>A0A212LXB3</accession>
<dbReference type="Pfam" id="PF00664">
    <property type="entry name" value="ABC_membrane"/>
    <property type="match status" value="1"/>
</dbReference>
<dbReference type="PANTHER" id="PTHR24221">
    <property type="entry name" value="ATP-BINDING CASSETTE SUB-FAMILY B"/>
    <property type="match status" value="1"/>
</dbReference>
<dbReference type="Pfam" id="PF00005">
    <property type="entry name" value="ABC_tran"/>
    <property type="match status" value="1"/>
</dbReference>
<dbReference type="GO" id="GO:0016887">
    <property type="term" value="F:ATP hydrolysis activity"/>
    <property type="evidence" value="ECO:0007669"/>
    <property type="project" value="InterPro"/>
</dbReference>
<dbReference type="NCBIfam" id="TIGR02857">
    <property type="entry name" value="CydD"/>
    <property type="match status" value="1"/>
</dbReference>
<dbReference type="InterPro" id="IPR003593">
    <property type="entry name" value="AAA+_ATPase"/>
</dbReference>
<dbReference type="PROSITE" id="PS50893">
    <property type="entry name" value="ABC_TRANSPORTER_2"/>
    <property type="match status" value="1"/>
</dbReference>
<feature type="domain" description="ABC transmembrane type-1" evidence="11">
    <location>
        <begin position="18"/>
        <end position="301"/>
    </location>
</feature>
<evidence type="ECO:0000256" key="9">
    <source>
        <dbReference type="SAM" id="Phobius"/>
    </source>
</evidence>
<dbReference type="CDD" id="cd18584">
    <property type="entry name" value="ABC_6TM_AarD_CydD"/>
    <property type="match status" value="1"/>
</dbReference>
<evidence type="ECO:0000256" key="7">
    <source>
        <dbReference type="ARBA" id="ARBA00022989"/>
    </source>
</evidence>
<evidence type="ECO:0000259" key="10">
    <source>
        <dbReference type="PROSITE" id="PS50893"/>
    </source>
</evidence>
<feature type="domain" description="ABC transporter" evidence="10">
    <location>
        <begin position="335"/>
        <end position="570"/>
    </location>
</feature>
<organism evidence="12">
    <name type="scientific">uncultured Sporomusa sp</name>
    <dbReference type="NCBI Taxonomy" id="307249"/>
    <lineage>
        <taxon>Bacteria</taxon>
        <taxon>Bacillati</taxon>
        <taxon>Bacillota</taxon>
        <taxon>Negativicutes</taxon>
        <taxon>Selenomonadales</taxon>
        <taxon>Sporomusaceae</taxon>
        <taxon>Sporomusa</taxon>
        <taxon>environmental samples</taxon>
    </lineage>
</organism>
<feature type="transmembrane region" description="Helical" evidence="9">
    <location>
        <begin position="137"/>
        <end position="154"/>
    </location>
</feature>